<dbReference type="EMBL" id="CABPRJ010001042">
    <property type="protein sequence ID" value="VVC35057.1"/>
    <property type="molecule type" value="Genomic_DNA"/>
</dbReference>
<feature type="compositionally biased region" description="Polar residues" evidence="1">
    <location>
        <begin position="1"/>
        <end position="18"/>
    </location>
</feature>
<accession>A0A5E4MU65</accession>
<reference evidence="2 3" key="1">
    <citation type="submission" date="2019-08" db="EMBL/GenBank/DDBJ databases">
        <authorList>
            <person name="Alioto T."/>
            <person name="Alioto T."/>
            <person name="Gomez Garrido J."/>
        </authorList>
    </citation>
    <scope>NUCLEOTIDE SEQUENCE [LARGE SCALE GENOMIC DNA]</scope>
</reference>
<protein>
    <submittedName>
        <fullName evidence="2">Uncharacterized protein</fullName>
    </submittedName>
</protein>
<evidence type="ECO:0000313" key="2">
    <source>
        <dbReference type="EMBL" id="VVC35057.1"/>
    </source>
</evidence>
<name>A0A5E4MU65_9HEMI</name>
<sequence length="128" mass="13967">MRVNNNPHSDTKTPSMERSPSLFMIPSEIRVMPIAGINHFGSQGELNPNKSCSENRIKGIESMTVKPGGTGINDNGKAKIMIKIAKPRSCRAVLISKRVTLSASELTTSFKISEADVLLLLLFDTQNP</sequence>
<organism evidence="2 3">
    <name type="scientific">Cinara cedri</name>
    <dbReference type="NCBI Taxonomy" id="506608"/>
    <lineage>
        <taxon>Eukaryota</taxon>
        <taxon>Metazoa</taxon>
        <taxon>Ecdysozoa</taxon>
        <taxon>Arthropoda</taxon>
        <taxon>Hexapoda</taxon>
        <taxon>Insecta</taxon>
        <taxon>Pterygota</taxon>
        <taxon>Neoptera</taxon>
        <taxon>Paraneoptera</taxon>
        <taxon>Hemiptera</taxon>
        <taxon>Sternorrhyncha</taxon>
        <taxon>Aphidomorpha</taxon>
        <taxon>Aphidoidea</taxon>
        <taxon>Aphididae</taxon>
        <taxon>Lachninae</taxon>
        <taxon>Cinara</taxon>
    </lineage>
</organism>
<dbReference type="Proteomes" id="UP000325440">
    <property type="component" value="Unassembled WGS sequence"/>
</dbReference>
<keyword evidence="3" id="KW-1185">Reference proteome</keyword>
<evidence type="ECO:0000256" key="1">
    <source>
        <dbReference type="SAM" id="MobiDB-lite"/>
    </source>
</evidence>
<gene>
    <name evidence="2" type="ORF">CINCED_3A018135</name>
</gene>
<feature type="region of interest" description="Disordered" evidence="1">
    <location>
        <begin position="1"/>
        <end position="20"/>
    </location>
</feature>
<evidence type="ECO:0000313" key="3">
    <source>
        <dbReference type="Proteomes" id="UP000325440"/>
    </source>
</evidence>
<dbReference type="AlphaFoldDB" id="A0A5E4MU65"/>
<proteinExistence type="predicted"/>